<evidence type="ECO:0000313" key="2">
    <source>
        <dbReference type="EMBL" id="PKU29960.1"/>
    </source>
</evidence>
<reference evidence="3" key="1">
    <citation type="submission" date="2017-11" db="EMBL/GenBank/DDBJ databases">
        <authorList>
            <person name="Lima N.C."/>
            <person name="Parody-Merino A.M."/>
            <person name="Battley P.F."/>
            <person name="Fidler A.E."/>
            <person name="Prosdocimi F."/>
        </authorList>
    </citation>
    <scope>NUCLEOTIDE SEQUENCE [LARGE SCALE GENOMIC DNA]</scope>
</reference>
<organism evidence="2 3">
    <name type="scientific">Limosa lapponica baueri</name>
    <dbReference type="NCBI Taxonomy" id="1758121"/>
    <lineage>
        <taxon>Eukaryota</taxon>
        <taxon>Metazoa</taxon>
        <taxon>Chordata</taxon>
        <taxon>Craniata</taxon>
        <taxon>Vertebrata</taxon>
        <taxon>Euteleostomi</taxon>
        <taxon>Archelosauria</taxon>
        <taxon>Archosauria</taxon>
        <taxon>Dinosauria</taxon>
        <taxon>Saurischia</taxon>
        <taxon>Theropoda</taxon>
        <taxon>Coelurosauria</taxon>
        <taxon>Aves</taxon>
        <taxon>Neognathae</taxon>
        <taxon>Neoaves</taxon>
        <taxon>Charadriiformes</taxon>
        <taxon>Scolopacidae</taxon>
        <taxon>Limosa</taxon>
    </lineage>
</organism>
<dbReference type="GO" id="GO:0005829">
    <property type="term" value="C:cytosol"/>
    <property type="evidence" value="ECO:0007669"/>
    <property type="project" value="TreeGrafter"/>
</dbReference>
<dbReference type="EMBL" id="KZ515785">
    <property type="protein sequence ID" value="PKU29960.1"/>
    <property type="molecule type" value="Genomic_DNA"/>
</dbReference>
<gene>
    <name evidence="2" type="ORF">llap_19736</name>
</gene>
<reference evidence="3" key="2">
    <citation type="submission" date="2017-12" db="EMBL/GenBank/DDBJ databases">
        <title>Genome sequence of the Bar-tailed Godwit (Limosa lapponica baueri).</title>
        <authorList>
            <person name="Lima N.C.B."/>
            <person name="Parody-Merino A.M."/>
            <person name="Battley P.F."/>
            <person name="Fidler A.E."/>
            <person name="Prosdocimi F."/>
        </authorList>
    </citation>
    <scope>NUCLEOTIDE SEQUENCE [LARGE SCALE GENOMIC DNA]</scope>
</reference>
<protein>
    <submittedName>
        <fullName evidence="2">Rab-like protein 6</fullName>
    </submittedName>
</protein>
<keyword evidence="3" id="KW-1185">Reference proteome</keyword>
<dbReference type="PANTHER" id="PTHR14932">
    <property type="entry name" value="RAS GTPASE-RELATED"/>
    <property type="match status" value="1"/>
</dbReference>
<dbReference type="OrthoDB" id="207081at2759"/>
<dbReference type="GO" id="GO:0005634">
    <property type="term" value="C:nucleus"/>
    <property type="evidence" value="ECO:0007669"/>
    <property type="project" value="TreeGrafter"/>
</dbReference>
<dbReference type="GO" id="GO:0005525">
    <property type="term" value="F:GTP binding"/>
    <property type="evidence" value="ECO:0007669"/>
    <property type="project" value="InterPro"/>
</dbReference>
<dbReference type="InterPro" id="IPR040385">
    <property type="entry name" value="RABL6"/>
</dbReference>
<proteinExistence type="predicted"/>
<name>A0A2I0T839_LIMLA</name>
<dbReference type="PANTHER" id="PTHR14932:SF1">
    <property type="entry name" value="RAB-LIKE PROTEIN 6"/>
    <property type="match status" value="1"/>
</dbReference>
<accession>A0A2I0T839</accession>
<sequence length="84" mass="9408">MFSALKKLVGSDQTPVRDKNIPAGLQSMNQALQRRFAKGVQYNIAPELQQKAAFSLRFPCPNDDAKPNANHLNLPLDVSEWPIF</sequence>
<dbReference type="AlphaFoldDB" id="A0A2I0T839"/>
<dbReference type="Proteomes" id="UP000233556">
    <property type="component" value="Unassembled WGS sequence"/>
</dbReference>
<feature type="region of interest" description="Disordered" evidence="1">
    <location>
        <begin position="1"/>
        <end position="21"/>
    </location>
</feature>
<evidence type="ECO:0000313" key="3">
    <source>
        <dbReference type="Proteomes" id="UP000233556"/>
    </source>
</evidence>
<evidence type="ECO:0000256" key="1">
    <source>
        <dbReference type="SAM" id="MobiDB-lite"/>
    </source>
</evidence>